<keyword evidence="2" id="KW-1185">Reference proteome</keyword>
<proteinExistence type="predicted"/>
<dbReference type="SUPFAM" id="SSF53383">
    <property type="entry name" value="PLP-dependent transferases"/>
    <property type="match status" value="1"/>
</dbReference>
<evidence type="ECO:0000313" key="2">
    <source>
        <dbReference type="Proteomes" id="UP000003706"/>
    </source>
</evidence>
<organism evidence="1 2">
    <name type="scientific">Methanotorris formicicus Mc-S-70</name>
    <dbReference type="NCBI Taxonomy" id="647171"/>
    <lineage>
        <taxon>Archaea</taxon>
        <taxon>Methanobacteriati</taxon>
        <taxon>Methanobacteriota</taxon>
        <taxon>Methanomada group</taxon>
        <taxon>Methanococci</taxon>
        <taxon>Methanococcales</taxon>
        <taxon>Methanocaldococcaceae</taxon>
        <taxon>Methanotorris</taxon>
    </lineage>
</organism>
<dbReference type="PATRIC" id="fig|647171.4.peg.145"/>
<evidence type="ECO:0000313" key="1">
    <source>
        <dbReference type="EMBL" id="EHP89552.1"/>
    </source>
</evidence>
<dbReference type="RefSeq" id="WP_007043594.1">
    <property type="nucleotide sequence ID" value="NZ_AGJL01000002.1"/>
</dbReference>
<accession>H1KWH5</accession>
<name>H1KWH5_9EURY</name>
<protein>
    <recommendedName>
        <fullName evidence="3">DegT/DnrJ/EryC1/StrS aminotransferase</fullName>
    </recommendedName>
</protein>
<evidence type="ECO:0008006" key="3">
    <source>
        <dbReference type="Google" id="ProtNLM"/>
    </source>
</evidence>
<dbReference type="InterPro" id="IPR015424">
    <property type="entry name" value="PyrdxlP-dep_Trfase"/>
</dbReference>
<reference evidence="1 2" key="1">
    <citation type="submission" date="2011-09" db="EMBL/GenBank/DDBJ databases">
        <title>The draft genome of Methanotorris formicicus Mc-S-70.</title>
        <authorList>
            <consortium name="US DOE Joint Genome Institute (JGI-PGF)"/>
            <person name="Lucas S."/>
            <person name="Han J."/>
            <person name="Lapidus A."/>
            <person name="Cheng J.-F."/>
            <person name="Goodwin L."/>
            <person name="Pitluck S."/>
            <person name="Peters L."/>
            <person name="Land M.L."/>
            <person name="Hauser L."/>
            <person name="Sieprawska-Lupa M."/>
            <person name="Takai K."/>
            <person name="Miyazaki J."/>
            <person name="Whitman W."/>
            <person name="Woyke T.J."/>
        </authorList>
    </citation>
    <scope>NUCLEOTIDE SEQUENCE [LARGE SCALE GENOMIC DNA]</scope>
    <source>
        <strain evidence="1 2">Mc-S-70</strain>
    </source>
</reference>
<dbReference type="OrthoDB" id="358899at2157"/>
<gene>
    <name evidence="1" type="ORF">MetfoDRAFT_0148</name>
</gene>
<sequence>MEIGSFFEFPDYENVKETNSALYNIKTGYGSNFNSIFVGDGRQAIKAVLLNFISELKDKKIYLPSYLCGSILQPFKELSLKFDFYGHTHPLRPNINFSLKNSLIYIIDYFGTEVLSNKEIEELSENNLIILDITHSIFNKKRFKIKSENVIMVASLRKIFPIPDGGVIYCKNFININKCKYNKYIKMLEAMFLKKYYITNNNENLKEYFLELYKNYEKLKDHSIIKIFDIPPISLEILQNLNINKLLSKRKENLNYFYNNLNNEVIKPLFEKTKVESPFFMPILFKNEKIRETYRKKLIEFKIYPPIHWELPNDVPRKFRYEHELSKNILSLPIDQRYGLKEMKCIVNLLNRKYW</sequence>
<dbReference type="STRING" id="647171.MetfoDRAFT_0148"/>
<dbReference type="AlphaFoldDB" id="H1KWH5"/>
<dbReference type="Proteomes" id="UP000003706">
    <property type="component" value="Unassembled WGS sequence"/>
</dbReference>
<comment type="caution">
    <text evidence="1">The sequence shown here is derived from an EMBL/GenBank/DDBJ whole genome shotgun (WGS) entry which is preliminary data.</text>
</comment>
<dbReference type="EMBL" id="AGJL01000002">
    <property type="protein sequence ID" value="EHP89552.1"/>
    <property type="molecule type" value="Genomic_DNA"/>
</dbReference>